<dbReference type="PANTHER" id="PTHR46494:SF3">
    <property type="entry name" value="ZINC TRANSPORT PROTEIN ZNTB"/>
    <property type="match status" value="1"/>
</dbReference>
<evidence type="ECO:0000256" key="12">
    <source>
        <dbReference type="SAM" id="Phobius"/>
    </source>
</evidence>
<sequence>MTGSLLCAYAFTADNQPQSCVPAEGLNALANSGNTFWGHFEVGETSAQLIKDLPIAVPDIAITALMADDTRPRITNFGDSFLLNLRGINLNDQAAPEDMVSIRLWSDGKNLITTRRRRLKAVDDLRASFEEGTGPKSVNECLADLIGNLVNRMEPTVFRLEEELEGLEEQFLDTPDDLDAAELTELRRRVILLRRYMVPQREALTGLVTGTISSIPAPDRVLINESLNRLSLYLENLDALKERAQLIKDEIAAKAADHMNQNTYVLSIIAAVFLPLGFLTGLLGINVGGIPGADNTDAFWIFCGILIVLVALQVIFFRRKKWF</sequence>
<keyword evidence="9" id="KW-0406">Ion transport</keyword>
<feature type="transmembrane region" description="Helical" evidence="12">
    <location>
        <begin position="264"/>
        <end position="286"/>
    </location>
</feature>
<keyword evidence="5" id="KW-0997">Cell inner membrane</keyword>
<dbReference type="GO" id="GO:0050897">
    <property type="term" value="F:cobalt ion binding"/>
    <property type="evidence" value="ECO:0007669"/>
    <property type="project" value="TreeGrafter"/>
</dbReference>
<reference evidence="13" key="1">
    <citation type="journal article" date="2014" name="Int. J. Syst. Evol. Microbiol.">
        <title>Complete genome sequence of Corynebacterium casei LMG S-19264T (=DSM 44701T), isolated from a smear-ripened cheese.</title>
        <authorList>
            <consortium name="US DOE Joint Genome Institute (JGI-PGF)"/>
            <person name="Walter F."/>
            <person name="Albersmeier A."/>
            <person name="Kalinowski J."/>
            <person name="Ruckert C."/>
        </authorList>
    </citation>
    <scope>NUCLEOTIDE SEQUENCE</scope>
    <source>
        <strain evidence="13">KCTC 42590</strain>
    </source>
</reference>
<keyword evidence="8 12" id="KW-1133">Transmembrane helix</keyword>
<evidence type="ECO:0000313" key="13">
    <source>
        <dbReference type="EMBL" id="GHF13626.1"/>
    </source>
</evidence>
<dbReference type="EMBL" id="BNCI01000001">
    <property type="protein sequence ID" value="GHF13626.1"/>
    <property type="molecule type" value="Genomic_DNA"/>
</dbReference>
<dbReference type="SUPFAM" id="SSF143865">
    <property type="entry name" value="CorA soluble domain-like"/>
    <property type="match status" value="1"/>
</dbReference>
<evidence type="ECO:0000256" key="6">
    <source>
        <dbReference type="ARBA" id="ARBA00022692"/>
    </source>
</evidence>
<evidence type="ECO:0000256" key="5">
    <source>
        <dbReference type="ARBA" id="ARBA00022519"/>
    </source>
</evidence>
<feature type="coiled-coil region" evidence="11">
    <location>
        <begin position="223"/>
        <end position="257"/>
    </location>
</feature>
<keyword evidence="7" id="KW-0862">Zinc</keyword>
<dbReference type="PANTHER" id="PTHR46494">
    <property type="entry name" value="CORA FAMILY METAL ION TRANSPORTER (EUROFUNG)"/>
    <property type="match status" value="1"/>
</dbReference>
<dbReference type="Gene3D" id="3.30.460.20">
    <property type="entry name" value="CorA soluble domain-like"/>
    <property type="match status" value="1"/>
</dbReference>
<dbReference type="InterPro" id="IPR045861">
    <property type="entry name" value="CorA_cytoplasmic_dom"/>
</dbReference>
<evidence type="ECO:0000256" key="4">
    <source>
        <dbReference type="ARBA" id="ARBA00022475"/>
    </source>
</evidence>
<evidence type="ECO:0000256" key="8">
    <source>
        <dbReference type="ARBA" id="ARBA00022989"/>
    </source>
</evidence>
<dbReference type="GO" id="GO:0015095">
    <property type="term" value="F:magnesium ion transmembrane transporter activity"/>
    <property type="evidence" value="ECO:0007669"/>
    <property type="project" value="TreeGrafter"/>
</dbReference>
<keyword evidence="4" id="KW-1003">Cell membrane</keyword>
<comment type="similarity">
    <text evidence="2">Belongs to the CorA metal ion transporter (MIT) (TC 1.A.35) family.</text>
</comment>
<dbReference type="Gene3D" id="1.20.58.340">
    <property type="entry name" value="Magnesium transport protein CorA, transmembrane region"/>
    <property type="match status" value="2"/>
</dbReference>
<evidence type="ECO:0000313" key="14">
    <source>
        <dbReference type="Proteomes" id="UP000630923"/>
    </source>
</evidence>
<evidence type="ECO:0000256" key="10">
    <source>
        <dbReference type="ARBA" id="ARBA00023136"/>
    </source>
</evidence>
<keyword evidence="10 12" id="KW-0472">Membrane</keyword>
<dbReference type="InterPro" id="IPR002523">
    <property type="entry name" value="MgTranspt_CorA/ZnTranspt_ZntB"/>
</dbReference>
<feature type="transmembrane region" description="Helical" evidence="12">
    <location>
        <begin position="298"/>
        <end position="317"/>
    </location>
</feature>
<keyword evidence="6 12" id="KW-0812">Transmembrane</keyword>
<accession>A0A919E4S8</accession>
<dbReference type="AlphaFoldDB" id="A0A919E4S8"/>
<comment type="subcellular location">
    <subcellularLocation>
        <location evidence="1">Cell membrane</location>
        <topology evidence="1">Multi-pass membrane protein</topology>
    </subcellularLocation>
</comment>
<gene>
    <name evidence="13" type="ORF">GCM10017044_04630</name>
</gene>
<evidence type="ECO:0000256" key="2">
    <source>
        <dbReference type="ARBA" id="ARBA00009765"/>
    </source>
</evidence>
<reference evidence="13" key="2">
    <citation type="submission" date="2020-09" db="EMBL/GenBank/DDBJ databases">
        <authorList>
            <person name="Sun Q."/>
            <person name="Kim S."/>
        </authorList>
    </citation>
    <scope>NUCLEOTIDE SEQUENCE</scope>
    <source>
        <strain evidence="13">KCTC 42590</strain>
    </source>
</reference>
<evidence type="ECO:0000256" key="1">
    <source>
        <dbReference type="ARBA" id="ARBA00004651"/>
    </source>
</evidence>
<dbReference type="Pfam" id="PF01544">
    <property type="entry name" value="CorA"/>
    <property type="match status" value="1"/>
</dbReference>
<dbReference type="GO" id="GO:0000287">
    <property type="term" value="F:magnesium ion binding"/>
    <property type="evidence" value="ECO:0007669"/>
    <property type="project" value="TreeGrafter"/>
</dbReference>
<dbReference type="GO" id="GO:0005886">
    <property type="term" value="C:plasma membrane"/>
    <property type="evidence" value="ECO:0007669"/>
    <property type="project" value="UniProtKB-SubCell"/>
</dbReference>
<dbReference type="SUPFAM" id="SSF144083">
    <property type="entry name" value="Magnesium transport protein CorA, transmembrane region"/>
    <property type="match status" value="1"/>
</dbReference>
<keyword evidence="11" id="KW-0175">Coiled coil</keyword>
<dbReference type="InterPro" id="IPR045863">
    <property type="entry name" value="CorA_TM1_TM2"/>
</dbReference>
<comment type="caution">
    <text evidence="13">The sequence shown here is derived from an EMBL/GenBank/DDBJ whole genome shotgun (WGS) entry which is preliminary data.</text>
</comment>
<keyword evidence="3" id="KW-0813">Transport</keyword>
<dbReference type="Proteomes" id="UP000630923">
    <property type="component" value="Unassembled WGS sequence"/>
</dbReference>
<evidence type="ECO:0000256" key="3">
    <source>
        <dbReference type="ARBA" id="ARBA00022448"/>
    </source>
</evidence>
<keyword evidence="14" id="KW-1185">Reference proteome</keyword>
<protein>
    <submittedName>
        <fullName evidence="13">Zinc transporter ZntB</fullName>
    </submittedName>
</protein>
<evidence type="ECO:0000256" key="11">
    <source>
        <dbReference type="SAM" id="Coils"/>
    </source>
</evidence>
<evidence type="ECO:0000256" key="7">
    <source>
        <dbReference type="ARBA" id="ARBA00022833"/>
    </source>
</evidence>
<dbReference type="RefSeq" id="WP_191249938.1">
    <property type="nucleotide sequence ID" value="NZ_BNCI01000001.1"/>
</dbReference>
<dbReference type="GO" id="GO:0015087">
    <property type="term" value="F:cobalt ion transmembrane transporter activity"/>
    <property type="evidence" value="ECO:0007669"/>
    <property type="project" value="TreeGrafter"/>
</dbReference>
<dbReference type="CDD" id="cd12833">
    <property type="entry name" value="ZntB-like_1"/>
    <property type="match status" value="1"/>
</dbReference>
<organism evidence="13 14">
    <name type="scientific">Kordiimonas sediminis</name>
    <dbReference type="NCBI Taxonomy" id="1735581"/>
    <lineage>
        <taxon>Bacteria</taxon>
        <taxon>Pseudomonadati</taxon>
        <taxon>Pseudomonadota</taxon>
        <taxon>Alphaproteobacteria</taxon>
        <taxon>Kordiimonadales</taxon>
        <taxon>Kordiimonadaceae</taxon>
        <taxon>Kordiimonas</taxon>
    </lineage>
</organism>
<name>A0A919E4S8_9PROT</name>
<proteinExistence type="inferred from homology"/>
<evidence type="ECO:0000256" key="9">
    <source>
        <dbReference type="ARBA" id="ARBA00023065"/>
    </source>
</evidence>